<dbReference type="GO" id="GO:0004519">
    <property type="term" value="F:endonuclease activity"/>
    <property type="evidence" value="ECO:0007669"/>
    <property type="project" value="InterPro"/>
</dbReference>
<dbReference type="InterPro" id="IPR013396">
    <property type="entry name" value="CRISPR-assoc_prot_Csy4"/>
</dbReference>
<dbReference type="NCBIfam" id="TIGR02563">
    <property type="entry name" value="cas_Csy4"/>
    <property type="match status" value="1"/>
</dbReference>
<evidence type="ECO:0000313" key="2">
    <source>
        <dbReference type="Proteomes" id="UP000599578"/>
    </source>
</evidence>
<dbReference type="Proteomes" id="UP000599578">
    <property type="component" value="Unassembled WGS sequence"/>
</dbReference>
<dbReference type="InterPro" id="IPR042564">
    <property type="entry name" value="CRISPR-Cas6/Csy4_sf"/>
</dbReference>
<sequence>MDHYLDLKVLPDPEFAEQQLLNALFAKLHRALGQHGDGEVGVSFPDHGARLGSRLRLHGTAQRLDQFMALNWIQGMRDYCAIGELLPIPAQVQYRAVRRVQAKSAYNKRKRSITKGWLSEAEALKRIPDTQQKKLTLPYIQLRSLSNGNPMRIYIEHGPLQDAPQSGCMSTYGLSATATIPWF</sequence>
<dbReference type="EMBL" id="BMLT01000003">
    <property type="protein sequence ID" value="GGO80052.1"/>
    <property type="molecule type" value="Genomic_DNA"/>
</dbReference>
<dbReference type="AlphaFoldDB" id="A0A918DQH5"/>
<dbReference type="Gene3D" id="3.30.70.2540">
    <property type="entry name" value="CRISPR-associated endoribonuclease Cas6/Csy4"/>
    <property type="match status" value="1"/>
</dbReference>
<organism evidence="1 2">
    <name type="scientific">Marinobacterium nitratireducens</name>
    <dbReference type="NCBI Taxonomy" id="518897"/>
    <lineage>
        <taxon>Bacteria</taxon>
        <taxon>Pseudomonadati</taxon>
        <taxon>Pseudomonadota</taxon>
        <taxon>Gammaproteobacteria</taxon>
        <taxon>Oceanospirillales</taxon>
        <taxon>Oceanospirillaceae</taxon>
        <taxon>Marinobacterium</taxon>
    </lineage>
</organism>
<comment type="caution">
    <text evidence="1">The sequence shown here is derived from an EMBL/GenBank/DDBJ whole genome shotgun (WGS) entry which is preliminary data.</text>
</comment>
<dbReference type="RefSeq" id="WP_188860040.1">
    <property type="nucleotide sequence ID" value="NZ_BMLT01000003.1"/>
</dbReference>
<dbReference type="CDD" id="cd09739">
    <property type="entry name" value="Cas6_I-F"/>
    <property type="match status" value="1"/>
</dbReference>
<keyword evidence="2" id="KW-1185">Reference proteome</keyword>
<name>A0A918DQH5_9GAMM</name>
<accession>A0A918DQH5</accession>
<dbReference type="Pfam" id="PF09618">
    <property type="entry name" value="Cas_Csy4"/>
    <property type="match status" value="1"/>
</dbReference>
<reference evidence="1 2" key="1">
    <citation type="journal article" date="2014" name="Int. J. Syst. Evol. Microbiol.">
        <title>Complete genome sequence of Corynebacterium casei LMG S-19264T (=DSM 44701T), isolated from a smear-ripened cheese.</title>
        <authorList>
            <consortium name="US DOE Joint Genome Institute (JGI-PGF)"/>
            <person name="Walter F."/>
            <person name="Albersmeier A."/>
            <person name="Kalinowski J."/>
            <person name="Ruckert C."/>
        </authorList>
    </citation>
    <scope>NUCLEOTIDE SEQUENCE [LARGE SCALE GENOMIC DNA]</scope>
    <source>
        <strain evidence="1 2">CGMCC 1.7286</strain>
    </source>
</reference>
<dbReference type="GO" id="GO:0043571">
    <property type="term" value="P:maintenance of CRISPR repeat elements"/>
    <property type="evidence" value="ECO:0007669"/>
    <property type="project" value="InterPro"/>
</dbReference>
<proteinExistence type="predicted"/>
<protein>
    <submittedName>
        <fullName evidence="1">Type I-F CRISPR-associated endoribonuclease Cas6/Csy4</fullName>
    </submittedName>
</protein>
<evidence type="ECO:0000313" key="1">
    <source>
        <dbReference type="EMBL" id="GGO80052.1"/>
    </source>
</evidence>
<gene>
    <name evidence="1" type="ORF">GCM10011348_15880</name>
</gene>